<accession>A0A455U4H0</accession>
<reference evidence="2 3" key="1">
    <citation type="journal article" date="2019" name="Microbiol. Resour. Announc.">
        <title>Complete Genome Sequence of Halomonas sulfidaeris Strain Esulfide1 Isolated from a Metal Sulfide Rock at a Depth of 2,200 Meters, Obtained Using Nanopore Sequencing.</title>
        <authorList>
            <person name="Saito M."/>
            <person name="Nishigata A."/>
            <person name="Galipon J."/>
            <person name="Arakawa K."/>
        </authorList>
    </citation>
    <scope>NUCLEOTIDE SEQUENCE [LARGE SCALE GENOMIC DNA]</scope>
    <source>
        <strain evidence="2 3">ATCC BAA-803</strain>
    </source>
</reference>
<evidence type="ECO:0000259" key="1">
    <source>
        <dbReference type="Pfam" id="PF20259"/>
    </source>
</evidence>
<protein>
    <recommendedName>
        <fullName evidence="1">tRNA-specific 2-thiouridylase MnmA-like central domain-containing protein</fullName>
    </recommendedName>
</protein>
<dbReference type="InterPro" id="IPR023382">
    <property type="entry name" value="MnmA-like_central_sf"/>
</dbReference>
<gene>
    <name evidence="2" type="ORF">HSBAA_17530</name>
</gene>
<dbReference type="GO" id="GO:0016783">
    <property type="term" value="F:sulfurtransferase activity"/>
    <property type="evidence" value="ECO:0007669"/>
    <property type="project" value="InterPro"/>
</dbReference>
<dbReference type="AlphaFoldDB" id="A0A455U4H0"/>
<dbReference type="Pfam" id="PF20259">
    <property type="entry name" value="tRNA_Me_trans_M"/>
    <property type="match status" value="1"/>
</dbReference>
<dbReference type="Proteomes" id="UP000320231">
    <property type="component" value="Chromosome"/>
</dbReference>
<evidence type="ECO:0000313" key="3">
    <source>
        <dbReference type="Proteomes" id="UP000320231"/>
    </source>
</evidence>
<organism evidence="2 3">
    <name type="scientific">Vreelandella sulfidaeris</name>
    <dbReference type="NCBI Taxonomy" id="115553"/>
    <lineage>
        <taxon>Bacteria</taxon>
        <taxon>Pseudomonadati</taxon>
        <taxon>Pseudomonadota</taxon>
        <taxon>Gammaproteobacteria</taxon>
        <taxon>Oceanospirillales</taxon>
        <taxon>Halomonadaceae</taxon>
        <taxon>Vreelandella</taxon>
    </lineage>
</organism>
<proteinExistence type="predicted"/>
<dbReference type="GO" id="GO:0002143">
    <property type="term" value="P:tRNA wobble position uridine thiolation"/>
    <property type="evidence" value="ECO:0007669"/>
    <property type="project" value="TreeGrafter"/>
</dbReference>
<dbReference type="KEGG" id="hsr:HSBAA_17530"/>
<dbReference type="Gene3D" id="2.30.30.280">
    <property type="entry name" value="Adenine nucleotide alpha hydrolases-like domains"/>
    <property type="match status" value="1"/>
</dbReference>
<dbReference type="EMBL" id="AP019514">
    <property type="protein sequence ID" value="BBI60447.1"/>
    <property type="molecule type" value="Genomic_DNA"/>
</dbReference>
<dbReference type="PANTHER" id="PTHR11933:SF5">
    <property type="entry name" value="MITOCHONDRIAL TRNA-SPECIFIC 2-THIOURIDYLASE 1"/>
    <property type="match status" value="1"/>
</dbReference>
<name>A0A455U4H0_9GAMM</name>
<feature type="domain" description="tRNA-specific 2-thiouridylase MnmA-like central" evidence="1">
    <location>
        <begin position="2"/>
        <end position="45"/>
    </location>
</feature>
<sequence length="118" mass="12878">MIGDHMGLMYYTLGQRQGLGIGGLANYSEEPWYVAAKDLDRNVLIAVQGKHDQLLYSDTLATEKMDWWLASRRLNKAASPPRHATGKATAAVRCGSCPTAALRSRLTIPSGPLPPVNR</sequence>
<evidence type="ECO:0000313" key="2">
    <source>
        <dbReference type="EMBL" id="BBI60447.1"/>
    </source>
</evidence>
<dbReference type="InterPro" id="IPR046884">
    <property type="entry name" value="MnmA-like_central"/>
</dbReference>
<dbReference type="PANTHER" id="PTHR11933">
    <property type="entry name" value="TRNA 5-METHYLAMINOMETHYL-2-THIOURIDYLATE -METHYLTRANSFERASE"/>
    <property type="match status" value="1"/>
</dbReference>